<dbReference type="EMBL" id="QUSX01000004">
    <property type="protein sequence ID" value="RRQ47692.1"/>
    <property type="molecule type" value="Genomic_DNA"/>
</dbReference>
<dbReference type="Pfam" id="PF13380">
    <property type="entry name" value="CoA_binding_2"/>
    <property type="match status" value="1"/>
</dbReference>
<evidence type="ECO:0000259" key="1">
    <source>
        <dbReference type="Pfam" id="PF13380"/>
    </source>
</evidence>
<comment type="caution">
    <text evidence="2">The sequence shown here is derived from an EMBL/GenBank/DDBJ whole genome shotgun (WGS) entry which is preliminary data.</text>
</comment>
<dbReference type="InterPro" id="IPR003781">
    <property type="entry name" value="CoA-bd"/>
</dbReference>
<evidence type="ECO:0000313" key="3">
    <source>
        <dbReference type="Proteomes" id="UP000286990"/>
    </source>
</evidence>
<name>A0A3R8R0Q6_9FLAO</name>
<proteinExistence type="predicted"/>
<evidence type="ECO:0000313" key="2">
    <source>
        <dbReference type="EMBL" id="RRQ47692.1"/>
    </source>
</evidence>
<reference evidence="3" key="2">
    <citation type="submission" date="2018-12" db="EMBL/GenBank/DDBJ databases">
        <title>Maribacter lutimaris sp. nov., isolated from marine sediment.</title>
        <authorList>
            <person name="Kim K.K."/>
        </authorList>
    </citation>
    <scope>NUCLEOTIDE SEQUENCE [LARGE SCALE GENOMIC DNA]</scope>
    <source>
        <strain evidence="3">PoM-212</strain>
    </source>
</reference>
<organism evidence="2 3">
    <name type="scientific">Maribacter algicola</name>
    <dbReference type="NCBI Taxonomy" id="2498892"/>
    <lineage>
        <taxon>Bacteria</taxon>
        <taxon>Pseudomonadati</taxon>
        <taxon>Bacteroidota</taxon>
        <taxon>Flavobacteriia</taxon>
        <taxon>Flavobacteriales</taxon>
        <taxon>Flavobacteriaceae</taxon>
        <taxon>Maribacter</taxon>
    </lineage>
</organism>
<gene>
    <name evidence="2" type="ORF">DZC72_16495</name>
</gene>
<dbReference type="SUPFAM" id="SSF51735">
    <property type="entry name" value="NAD(P)-binding Rossmann-fold domains"/>
    <property type="match status" value="1"/>
</dbReference>
<dbReference type="AlphaFoldDB" id="A0A3R8R0Q6"/>
<dbReference type="OrthoDB" id="708726at2"/>
<protein>
    <submittedName>
        <fullName evidence="2">CoA-binding protein</fullName>
    </submittedName>
</protein>
<accession>A0A3R8R0Q6</accession>
<sequence length="119" mass="13124">MDTTLVFGASLKPNRYSNLVIHRLVGNGIKTEAFGLKSGVIGGVQVKTNIEDFQNIQTITLYLNPHNQKGYYDTIIGLRPNRVIFNPGTENPEFQNLLESKGIEAQVACTLVLLATGQY</sequence>
<dbReference type="InterPro" id="IPR036291">
    <property type="entry name" value="NAD(P)-bd_dom_sf"/>
</dbReference>
<reference evidence="3" key="1">
    <citation type="submission" date="2018-08" db="EMBL/GenBank/DDBJ databases">
        <authorList>
            <person name="Khan S.A."/>
            <person name="J S.E."/>
        </authorList>
    </citation>
    <scope>NUCLEOTIDE SEQUENCE [LARGE SCALE GENOMIC DNA]</scope>
    <source>
        <strain evidence="3">PoM-212</strain>
    </source>
</reference>
<dbReference type="RefSeq" id="WP_125224103.1">
    <property type="nucleotide sequence ID" value="NZ_QUSX01000004.1"/>
</dbReference>
<dbReference type="Proteomes" id="UP000286990">
    <property type="component" value="Unassembled WGS sequence"/>
</dbReference>
<feature type="domain" description="CoA-binding" evidence="1">
    <location>
        <begin position="3"/>
        <end position="113"/>
    </location>
</feature>
<keyword evidence="3" id="KW-1185">Reference proteome</keyword>
<dbReference type="Gene3D" id="3.40.50.720">
    <property type="entry name" value="NAD(P)-binding Rossmann-like Domain"/>
    <property type="match status" value="1"/>
</dbReference>